<dbReference type="AlphaFoldDB" id="A0A5N6PCC5"/>
<keyword evidence="4" id="KW-1185">Reference proteome</keyword>
<evidence type="ECO:0000256" key="2">
    <source>
        <dbReference type="SAM" id="Phobius"/>
    </source>
</evidence>
<feature type="compositionally biased region" description="Low complexity" evidence="1">
    <location>
        <begin position="274"/>
        <end position="288"/>
    </location>
</feature>
<dbReference type="EMBL" id="SZYD01000005">
    <property type="protein sequence ID" value="KAD6118967.1"/>
    <property type="molecule type" value="Genomic_DNA"/>
</dbReference>
<proteinExistence type="predicted"/>
<feature type="compositionally biased region" description="Basic and acidic residues" evidence="1">
    <location>
        <begin position="43"/>
        <end position="59"/>
    </location>
</feature>
<feature type="transmembrane region" description="Helical" evidence="2">
    <location>
        <begin position="591"/>
        <end position="618"/>
    </location>
</feature>
<evidence type="ECO:0000256" key="1">
    <source>
        <dbReference type="SAM" id="MobiDB-lite"/>
    </source>
</evidence>
<feature type="compositionally biased region" description="Polar residues" evidence="1">
    <location>
        <begin position="74"/>
        <end position="87"/>
    </location>
</feature>
<accession>A0A5N6PCC5</accession>
<sequence length="804" mass="89378">MKPSIDGINPSISLKNRPPDRPPDDQSAPSAPNCSLGEPIAPFEKESGLSHGESGKPDAEVANLPQGESERELQPQSTGNLSPTSSAKPRKHGSSKKANGYGNNRGSAGVKVQGFRSIRREKMNCRYSLLLSDMRVRDFIQETRNMADSRLVSTLIPPVVGPMEPSDLTASAEVIAAAAQGNPGSSPMVVDKIGIQSPQAIASKVQMEATAPPPPHHSFGQQFCKKTPKVMENTLNKEKEMATNHSTVARNPPSVEPVTHMEMPNMVKPPVEPNRQQQNDGQQGQELGNIGGQRSVPKKLVQQPHKKNKTGGFDFSRAVNGKVNKKQGPMGGSEQKGGKGKEPIRVEVANRFSVLEDQQGDPIGRDKNTSDIGVTGSCAVNMEQDILLNKDIDIGRVMPDSTTGGPTVNIDKYASLSDKQKSVIMGYIKVTHAVPQIVASSWSLVECEYFSDQCNRLGYDPELMLVDDEYFLEDYLLEESLQETMDQPVNVTHSVPESKKKAILNALKSKARAIDMTYAVEDVEEEDNGMASFMTYAVEDVEEDLLASQLFWFLGCLFGLVLWFIPFLGLPQGFQRLVSFGLERGECIFDWRWLGLGLLVPFWLTGCCWTDSWAVWLLGVNGRLFICQGMLLSMDGWVRLRISPMLTWLSCLNFLATPIFDIYGAGVRVLCIEVHLYQKRIAIFGICLVARAAMRAVWVFIRVYRGWSFLGWIGEFIGWLWTPFYSLYWFFWGLRPRADKVLLALAWCAHCREVSGCGLVDEVPSEWLRKWLEWVCYAQDGDTELEGPWYCSGPGLACHWMPLV</sequence>
<keyword evidence="2" id="KW-0812">Transmembrane</keyword>
<comment type="caution">
    <text evidence="3">The sequence shown here is derived from an EMBL/GenBank/DDBJ whole genome shotgun (WGS) entry which is preliminary data.</text>
</comment>
<protein>
    <submittedName>
        <fullName evidence="3">Uncharacterized protein</fullName>
    </submittedName>
</protein>
<evidence type="ECO:0000313" key="3">
    <source>
        <dbReference type="EMBL" id="KAD6118967.1"/>
    </source>
</evidence>
<name>A0A5N6PCC5_9ASTR</name>
<feature type="transmembrane region" description="Helical" evidence="2">
    <location>
        <begin position="681"/>
        <end position="701"/>
    </location>
</feature>
<keyword evidence="2" id="KW-1133">Transmembrane helix</keyword>
<reference evidence="3 4" key="1">
    <citation type="submission" date="2019-05" db="EMBL/GenBank/DDBJ databases">
        <title>Mikania micrantha, genome provides insights into the molecular mechanism of rapid growth.</title>
        <authorList>
            <person name="Liu B."/>
        </authorList>
    </citation>
    <scope>NUCLEOTIDE SEQUENCE [LARGE SCALE GENOMIC DNA]</scope>
    <source>
        <strain evidence="3">NLD-2019</strain>
        <tissue evidence="3">Leaf</tissue>
    </source>
</reference>
<dbReference type="Proteomes" id="UP000326396">
    <property type="component" value="Linkage Group LG13"/>
</dbReference>
<feature type="transmembrane region" description="Helical" evidence="2">
    <location>
        <begin position="550"/>
        <end position="570"/>
    </location>
</feature>
<keyword evidence="2" id="KW-0472">Membrane</keyword>
<evidence type="ECO:0000313" key="4">
    <source>
        <dbReference type="Proteomes" id="UP000326396"/>
    </source>
</evidence>
<feature type="region of interest" description="Disordered" evidence="1">
    <location>
        <begin position="1"/>
        <end position="110"/>
    </location>
</feature>
<feature type="transmembrane region" description="Helical" evidence="2">
    <location>
        <begin position="638"/>
        <end position="660"/>
    </location>
</feature>
<feature type="region of interest" description="Disordered" evidence="1">
    <location>
        <begin position="264"/>
        <end position="343"/>
    </location>
</feature>
<organism evidence="3 4">
    <name type="scientific">Mikania micrantha</name>
    <name type="common">bitter vine</name>
    <dbReference type="NCBI Taxonomy" id="192012"/>
    <lineage>
        <taxon>Eukaryota</taxon>
        <taxon>Viridiplantae</taxon>
        <taxon>Streptophyta</taxon>
        <taxon>Embryophyta</taxon>
        <taxon>Tracheophyta</taxon>
        <taxon>Spermatophyta</taxon>
        <taxon>Magnoliopsida</taxon>
        <taxon>eudicotyledons</taxon>
        <taxon>Gunneridae</taxon>
        <taxon>Pentapetalae</taxon>
        <taxon>asterids</taxon>
        <taxon>campanulids</taxon>
        <taxon>Asterales</taxon>
        <taxon>Asteraceae</taxon>
        <taxon>Asteroideae</taxon>
        <taxon>Heliantheae alliance</taxon>
        <taxon>Eupatorieae</taxon>
        <taxon>Mikania</taxon>
    </lineage>
</organism>
<gene>
    <name evidence="3" type="ORF">E3N88_10238</name>
</gene>
<feature type="transmembrane region" description="Helical" evidence="2">
    <location>
        <begin position="707"/>
        <end position="731"/>
    </location>
</feature>